<keyword evidence="16" id="KW-1185">Reference proteome</keyword>
<dbReference type="Pfam" id="PF00512">
    <property type="entry name" value="HisKA"/>
    <property type="match status" value="1"/>
</dbReference>
<dbReference type="SUPFAM" id="SSF158472">
    <property type="entry name" value="HAMP domain-like"/>
    <property type="match status" value="1"/>
</dbReference>
<dbReference type="InterPro" id="IPR050428">
    <property type="entry name" value="TCS_sensor_his_kinase"/>
</dbReference>
<dbReference type="CDD" id="cd06225">
    <property type="entry name" value="HAMP"/>
    <property type="match status" value="1"/>
</dbReference>
<dbReference type="PROSITE" id="PS50109">
    <property type="entry name" value="HIS_KIN"/>
    <property type="match status" value="1"/>
</dbReference>
<dbReference type="GO" id="GO:0005886">
    <property type="term" value="C:plasma membrane"/>
    <property type="evidence" value="ECO:0007669"/>
    <property type="project" value="TreeGrafter"/>
</dbReference>
<dbReference type="EC" id="2.7.13.3" evidence="3"/>
<dbReference type="Pfam" id="PF02518">
    <property type="entry name" value="HATPase_c"/>
    <property type="match status" value="1"/>
</dbReference>
<accession>A0A840I2P2</accession>
<dbReference type="RefSeq" id="WP_183816475.1">
    <property type="nucleotide sequence ID" value="NZ_JACHOB010000001.1"/>
</dbReference>
<dbReference type="Gene3D" id="1.10.287.130">
    <property type="match status" value="1"/>
</dbReference>
<feature type="domain" description="Histidine kinase" evidence="13">
    <location>
        <begin position="277"/>
        <end position="507"/>
    </location>
</feature>
<gene>
    <name evidence="15" type="ORF">GGQ59_001051</name>
</gene>
<comment type="catalytic activity">
    <reaction evidence="1">
        <text>ATP + protein L-histidine = ADP + protein N-phospho-L-histidine.</text>
        <dbReference type="EC" id="2.7.13.3"/>
    </reaction>
</comment>
<comment type="subcellular location">
    <subcellularLocation>
        <location evidence="2">Membrane</location>
    </subcellularLocation>
</comment>
<dbReference type="InterPro" id="IPR003660">
    <property type="entry name" value="HAMP_dom"/>
</dbReference>
<feature type="transmembrane region" description="Helical" evidence="12">
    <location>
        <begin position="24"/>
        <end position="47"/>
    </location>
</feature>
<dbReference type="SMART" id="SM00304">
    <property type="entry name" value="HAMP"/>
    <property type="match status" value="1"/>
</dbReference>
<keyword evidence="9" id="KW-0902">Two-component regulatory system</keyword>
<dbReference type="SMART" id="SM00387">
    <property type="entry name" value="HATPase_c"/>
    <property type="match status" value="1"/>
</dbReference>
<dbReference type="Gene3D" id="6.10.340.10">
    <property type="match status" value="1"/>
</dbReference>
<dbReference type="PANTHER" id="PTHR45436">
    <property type="entry name" value="SENSOR HISTIDINE KINASE YKOH"/>
    <property type="match status" value="1"/>
</dbReference>
<proteinExistence type="predicted"/>
<evidence type="ECO:0000256" key="2">
    <source>
        <dbReference type="ARBA" id="ARBA00004370"/>
    </source>
</evidence>
<dbReference type="PROSITE" id="PS50885">
    <property type="entry name" value="HAMP"/>
    <property type="match status" value="1"/>
</dbReference>
<dbReference type="InterPro" id="IPR003594">
    <property type="entry name" value="HATPase_dom"/>
</dbReference>
<evidence type="ECO:0000256" key="3">
    <source>
        <dbReference type="ARBA" id="ARBA00012438"/>
    </source>
</evidence>
<evidence type="ECO:0000259" key="14">
    <source>
        <dbReference type="PROSITE" id="PS50885"/>
    </source>
</evidence>
<evidence type="ECO:0000256" key="8">
    <source>
        <dbReference type="ARBA" id="ARBA00022989"/>
    </source>
</evidence>
<keyword evidence="7" id="KW-0418">Kinase</keyword>
<organism evidence="15 16">
    <name type="scientific">Parvularcula dongshanensis</name>
    <dbReference type="NCBI Taxonomy" id="1173995"/>
    <lineage>
        <taxon>Bacteria</taxon>
        <taxon>Pseudomonadati</taxon>
        <taxon>Pseudomonadota</taxon>
        <taxon>Alphaproteobacteria</taxon>
        <taxon>Parvularculales</taxon>
        <taxon>Parvularculaceae</taxon>
        <taxon>Parvularcula</taxon>
    </lineage>
</organism>
<evidence type="ECO:0000313" key="15">
    <source>
        <dbReference type="EMBL" id="MBB4658551.1"/>
    </source>
</evidence>
<keyword evidence="8 12" id="KW-1133">Transmembrane helix</keyword>
<evidence type="ECO:0000256" key="7">
    <source>
        <dbReference type="ARBA" id="ARBA00022777"/>
    </source>
</evidence>
<dbReference type="SUPFAM" id="SSF47384">
    <property type="entry name" value="Homodimeric domain of signal transducing histidine kinase"/>
    <property type="match status" value="1"/>
</dbReference>
<dbReference type="CDD" id="cd00075">
    <property type="entry name" value="HATPase"/>
    <property type="match status" value="1"/>
</dbReference>
<evidence type="ECO:0000256" key="6">
    <source>
        <dbReference type="ARBA" id="ARBA00022692"/>
    </source>
</evidence>
<evidence type="ECO:0000256" key="10">
    <source>
        <dbReference type="ARBA" id="ARBA00023136"/>
    </source>
</evidence>
<evidence type="ECO:0000313" key="16">
    <source>
        <dbReference type="Proteomes" id="UP000563524"/>
    </source>
</evidence>
<comment type="caution">
    <text evidence="15">The sequence shown here is derived from an EMBL/GenBank/DDBJ whole genome shotgun (WGS) entry which is preliminary data.</text>
</comment>
<feature type="region of interest" description="Disordered" evidence="11">
    <location>
        <begin position="502"/>
        <end position="526"/>
    </location>
</feature>
<dbReference type="Pfam" id="PF00672">
    <property type="entry name" value="HAMP"/>
    <property type="match status" value="1"/>
</dbReference>
<evidence type="ECO:0000256" key="1">
    <source>
        <dbReference type="ARBA" id="ARBA00000085"/>
    </source>
</evidence>
<dbReference type="InterPro" id="IPR003661">
    <property type="entry name" value="HisK_dim/P_dom"/>
</dbReference>
<feature type="domain" description="HAMP" evidence="14">
    <location>
        <begin position="216"/>
        <end position="269"/>
    </location>
</feature>
<evidence type="ECO:0000256" key="9">
    <source>
        <dbReference type="ARBA" id="ARBA00023012"/>
    </source>
</evidence>
<dbReference type="PANTHER" id="PTHR45436:SF8">
    <property type="entry name" value="HISTIDINE KINASE"/>
    <property type="match status" value="1"/>
</dbReference>
<dbReference type="CDD" id="cd00082">
    <property type="entry name" value="HisKA"/>
    <property type="match status" value="1"/>
</dbReference>
<feature type="transmembrane region" description="Helical" evidence="12">
    <location>
        <begin position="196"/>
        <end position="219"/>
    </location>
</feature>
<evidence type="ECO:0000256" key="12">
    <source>
        <dbReference type="SAM" id="Phobius"/>
    </source>
</evidence>
<name>A0A840I2P2_9PROT</name>
<dbReference type="GO" id="GO:0000155">
    <property type="term" value="F:phosphorelay sensor kinase activity"/>
    <property type="evidence" value="ECO:0007669"/>
    <property type="project" value="InterPro"/>
</dbReference>
<evidence type="ECO:0000259" key="13">
    <source>
        <dbReference type="PROSITE" id="PS50109"/>
    </source>
</evidence>
<dbReference type="AlphaFoldDB" id="A0A840I2P2"/>
<keyword evidence="4" id="KW-0597">Phosphoprotein</keyword>
<evidence type="ECO:0000256" key="11">
    <source>
        <dbReference type="SAM" id="MobiDB-lite"/>
    </source>
</evidence>
<protein>
    <recommendedName>
        <fullName evidence="3">histidine kinase</fullName>
        <ecNumber evidence="3">2.7.13.3</ecNumber>
    </recommendedName>
</protein>
<dbReference type="Proteomes" id="UP000563524">
    <property type="component" value="Unassembled WGS sequence"/>
</dbReference>
<evidence type="ECO:0000256" key="5">
    <source>
        <dbReference type="ARBA" id="ARBA00022679"/>
    </source>
</evidence>
<sequence>MTKGEETRRLTRLRLVPRLLRTSAFRYTLIYTTFFVLSVVGIGYFVYESTIGQTMERLDEELFRELNHLARVNASAGSDGLVGLNRVNNEVNRLKIVQDNALYLVVYGGPPIRILSTDFINPPREVLNAGPEMFEFDYDARAVVDGVVVTESRPAVGRVATFRYGTPDGKEVRAIILAARDIRDIDQIRQDARNTILRLGSVTLFLGLVLGSIYSGAFLRRVDAIGRTVRAIRDGDLSRRVALTGSDDEFDTLSTNINGMLDQIERLMTGMRQVSDNIAHDLRSPLTRIKARLETAMGDPQADKDEVIERTTMDVERLLATFNALLSITRIESGEGGGSKVPVDVAAVAEEMLELYEPAADEAGFALHGHVERVPDVLGNRELISQLIANLLDNALKYGRRPTETHPAIELTVVPRPSGGVLLSVMDNGPGVSEGDRERILQRFVRLERSRSTSGNGLGLSLVAAIARRHNAQLTIGRGLPHDPDARGLVPPTAYGLGVRIAFPPAPEKPKPSKPASHGALSEAKA</sequence>
<keyword evidence="6 12" id="KW-0812">Transmembrane</keyword>
<dbReference type="Gene3D" id="3.30.565.10">
    <property type="entry name" value="Histidine kinase-like ATPase, C-terminal domain"/>
    <property type="match status" value="1"/>
</dbReference>
<keyword evidence="10 12" id="KW-0472">Membrane</keyword>
<dbReference type="EMBL" id="JACHOB010000001">
    <property type="protein sequence ID" value="MBB4658551.1"/>
    <property type="molecule type" value="Genomic_DNA"/>
</dbReference>
<dbReference type="InterPro" id="IPR004358">
    <property type="entry name" value="Sig_transdc_His_kin-like_C"/>
</dbReference>
<keyword evidence="5" id="KW-0808">Transferase</keyword>
<dbReference type="SMART" id="SM00388">
    <property type="entry name" value="HisKA"/>
    <property type="match status" value="1"/>
</dbReference>
<dbReference type="InterPro" id="IPR036097">
    <property type="entry name" value="HisK_dim/P_sf"/>
</dbReference>
<dbReference type="InterPro" id="IPR005467">
    <property type="entry name" value="His_kinase_dom"/>
</dbReference>
<dbReference type="PRINTS" id="PR00344">
    <property type="entry name" value="BCTRLSENSOR"/>
</dbReference>
<dbReference type="InterPro" id="IPR036890">
    <property type="entry name" value="HATPase_C_sf"/>
</dbReference>
<reference evidence="15 16" key="1">
    <citation type="submission" date="2020-08" db="EMBL/GenBank/DDBJ databases">
        <title>Genomic Encyclopedia of Type Strains, Phase IV (KMG-IV): sequencing the most valuable type-strain genomes for metagenomic binning, comparative biology and taxonomic classification.</title>
        <authorList>
            <person name="Goeker M."/>
        </authorList>
    </citation>
    <scope>NUCLEOTIDE SEQUENCE [LARGE SCALE GENOMIC DNA]</scope>
    <source>
        <strain evidence="15 16">DSM 102850</strain>
    </source>
</reference>
<evidence type="ECO:0000256" key="4">
    <source>
        <dbReference type="ARBA" id="ARBA00022553"/>
    </source>
</evidence>
<dbReference type="SUPFAM" id="SSF55874">
    <property type="entry name" value="ATPase domain of HSP90 chaperone/DNA topoisomerase II/histidine kinase"/>
    <property type="match status" value="1"/>
</dbReference>